<gene>
    <name evidence="3" type="ORF">QYE76_071691</name>
</gene>
<accession>A0AAD8SKJ4</accession>
<dbReference type="Pfam" id="PF03478">
    <property type="entry name" value="Beta-prop_KIB1-4"/>
    <property type="match status" value="1"/>
</dbReference>
<evidence type="ECO:0000313" key="3">
    <source>
        <dbReference type="EMBL" id="KAK1653886.1"/>
    </source>
</evidence>
<proteinExistence type="predicted"/>
<comment type="caution">
    <text evidence="3">The sequence shown here is derived from an EMBL/GenBank/DDBJ whole genome shotgun (WGS) entry which is preliminary data.</text>
</comment>
<evidence type="ECO:0000259" key="2">
    <source>
        <dbReference type="Pfam" id="PF03478"/>
    </source>
</evidence>
<reference evidence="3" key="1">
    <citation type="submission" date="2023-07" db="EMBL/GenBank/DDBJ databases">
        <title>A chromosome-level genome assembly of Lolium multiflorum.</title>
        <authorList>
            <person name="Chen Y."/>
            <person name="Copetti D."/>
            <person name="Kolliker R."/>
            <person name="Studer B."/>
        </authorList>
    </citation>
    <scope>NUCLEOTIDE SEQUENCE</scope>
    <source>
        <strain evidence="3">02402/16</strain>
        <tissue evidence="3">Leaf</tissue>
    </source>
</reference>
<sequence>MGRKRRDASLAAPLDARKRRRPEQASGGWASLATDIVGLVTGRLLDDSDIAGYILFRAVCSAWRACTPPPAEHDPRNRPRGWIALCDGDAVRPEEAGEMALFHTRTGMRLLVGLPKLRGYRVVCFSDGLLVLVHKRSAAVRVLNPLTHAAVDFPSLASVYHEFIRDMCSFRTMNAAVCMTSSSIAVVVWFPHTQLVAAAEAGSDRWVYRKLYFRNALLFQERLYAILPGFFEIIQLYPTPPLGHDVVARVPYINGLYEMLLVEVGGRMLLVLSHHFARARPLQLQQSREGSKMKWFNQLSFKLYQVDLNNNSSRRKLTPVRCLGEQALFLSKTGCISVSVRDVPSLSGNSIYFSTNLHPVLMHSLTTGMSEELAAECQVHDREGRIRPSVRPFTIVDHLLTFCHPQEWTKGLMFHEYHFVPESFKELWKKIRAKEWQLRTPP</sequence>
<dbReference type="EMBL" id="JAUUTY010000004">
    <property type="protein sequence ID" value="KAK1653886.1"/>
    <property type="molecule type" value="Genomic_DNA"/>
</dbReference>
<dbReference type="InterPro" id="IPR005174">
    <property type="entry name" value="KIB1-4_b-propeller"/>
</dbReference>
<feature type="region of interest" description="Disordered" evidence="1">
    <location>
        <begin position="1"/>
        <end position="23"/>
    </location>
</feature>
<name>A0AAD8SKJ4_LOLMU</name>
<evidence type="ECO:0000256" key="1">
    <source>
        <dbReference type="SAM" id="MobiDB-lite"/>
    </source>
</evidence>
<dbReference type="PANTHER" id="PTHR33165">
    <property type="entry name" value="F-BOX DOMAIN CONTAINING PROTEIN-LIKE-RELATED"/>
    <property type="match status" value="1"/>
</dbReference>
<keyword evidence="4" id="KW-1185">Reference proteome</keyword>
<dbReference type="PANTHER" id="PTHR33165:SF72">
    <property type="entry name" value="F-BOX DOMAIN-CONTAINING PROTEIN"/>
    <property type="match status" value="1"/>
</dbReference>
<evidence type="ECO:0000313" key="4">
    <source>
        <dbReference type="Proteomes" id="UP001231189"/>
    </source>
</evidence>
<protein>
    <recommendedName>
        <fullName evidence="2">KIB1-4 beta-propeller domain-containing protein</fullName>
    </recommendedName>
</protein>
<feature type="domain" description="KIB1-4 beta-propeller" evidence="2">
    <location>
        <begin position="112"/>
        <end position="354"/>
    </location>
</feature>
<organism evidence="3 4">
    <name type="scientific">Lolium multiflorum</name>
    <name type="common">Italian ryegrass</name>
    <name type="synonym">Lolium perenne subsp. multiflorum</name>
    <dbReference type="NCBI Taxonomy" id="4521"/>
    <lineage>
        <taxon>Eukaryota</taxon>
        <taxon>Viridiplantae</taxon>
        <taxon>Streptophyta</taxon>
        <taxon>Embryophyta</taxon>
        <taxon>Tracheophyta</taxon>
        <taxon>Spermatophyta</taxon>
        <taxon>Magnoliopsida</taxon>
        <taxon>Liliopsida</taxon>
        <taxon>Poales</taxon>
        <taxon>Poaceae</taxon>
        <taxon>BOP clade</taxon>
        <taxon>Pooideae</taxon>
        <taxon>Poodae</taxon>
        <taxon>Poeae</taxon>
        <taxon>Poeae Chloroplast Group 2 (Poeae type)</taxon>
        <taxon>Loliodinae</taxon>
        <taxon>Loliinae</taxon>
        <taxon>Lolium</taxon>
    </lineage>
</organism>
<dbReference type="AlphaFoldDB" id="A0AAD8SKJ4"/>
<dbReference type="Proteomes" id="UP001231189">
    <property type="component" value="Unassembled WGS sequence"/>
</dbReference>